<name>A0A8E0VPZ6_9TREM</name>
<keyword evidence="2" id="KW-1185">Reference proteome</keyword>
<proteinExistence type="predicted"/>
<protein>
    <submittedName>
        <fullName evidence="1">Uncharacterized protein</fullName>
    </submittedName>
</protein>
<dbReference type="Proteomes" id="UP000728185">
    <property type="component" value="Unassembled WGS sequence"/>
</dbReference>
<dbReference type="InterPro" id="IPR011012">
    <property type="entry name" value="Longin-like_dom_sf"/>
</dbReference>
<dbReference type="OrthoDB" id="870at2759"/>
<evidence type="ECO:0000313" key="2">
    <source>
        <dbReference type="Proteomes" id="UP000728185"/>
    </source>
</evidence>
<dbReference type="EMBL" id="LUCM01000653">
    <property type="protein sequence ID" value="KAA0200254.1"/>
    <property type="molecule type" value="Genomic_DNA"/>
</dbReference>
<feature type="non-terminal residue" evidence="1">
    <location>
        <position position="1"/>
    </location>
</feature>
<sequence length="104" mass="11545">GFSDVCLEKHWVRVTPKSICDAISESLVDATSSQQSPPIRGMSNMSLCHITKNELLFVAVFVNEFPPLLVVEFLHSVCTILEEYFGDISEASICDNTVCIYEVS</sequence>
<dbReference type="SUPFAM" id="SSF64356">
    <property type="entry name" value="SNARE-like"/>
    <property type="match status" value="1"/>
</dbReference>
<organism evidence="1 2">
    <name type="scientific">Fasciolopsis buskii</name>
    <dbReference type="NCBI Taxonomy" id="27845"/>
    <lineage>
        <taxon>Eukaryota</taxon>
        <taxon>Metazoa</taxon>
        <taxon>Spiralia</taxon>
        <taxon>Lophotrochozoa</taxon>
        <taxon>Platyhelminthes</taxon>
        <taxon>Trematoda</taxon>
        <taxon>Digenea</taxon>
        <taxon>Plagiorchiida</taxon>
        <taxon>Echinostomata</taxon>
        <taxon>Echinostomatoidea</taxon>
        <taxon>Fasciolidae</taxon>
        <taxon>Fasciolopsis</taxon>
    </lineage>
</organism>
<gene>
    <name evidence="1" type="ORF">FBUS_09361</name>
</gene>
<accession>A0A8E0VPZ6</accession>
<comment type="caution">
    <text evidence="1">The sequence shown here is derived from an EMBL/GenBank/DDBJ whole genome shotgun (WGS) entry which is preliminary data.</text>
</comment>
<dbReference type="Gene3D" id="3.30.450.60">
    <property type="match status" value="1"/>
</dbReference>
<reference evidence="1" key="1">
    <citation type="submission" date="2019-05" db="EMBL/GenBank/DDBJ databases">
        <title>Annotation for the trematode Fasciolopsis buski.</title>
        <authorList>
            <person name="Choi Y.-J."/>
        </authorList>
    </citation>
    <scope>NUCLEOTIDE SEQUENCE</scope>
    <source>
        <strain evidence="1">HT</strain>
        <tissue evidence="1">Whole worm</tissue>
    </source>
</reference>
<evidence type="ECO:0000313" key="1">
    <source>
        <dbReference type="EMBL" id="KAA0200254.1"/>
    </source>
</evidence>
<dbReference type="AlphaFoldDB" id="A0A8E0VPZ6"/>